<proteinExistence type="predicted"/>
<feature type="non-terminal residue" evidence="1">
    <location>
        <position position="69"/>
    </location>
</feature>
<sequence>MINFSHELSKSIRLSLDNLCPEQWTKTIYFNDYINHVLSLTQIYHLEIHAKIFCNKLMEILHLLPDIIT</sequence>
<evidence type="ECO:0000313" key="1">
    <source>
        <dbReference type="EMBL" id="CAF4351716.1"/>
    </source>
</evidence>
<organism evidence="1 2">
    <name type="scientific">Rotaria sordida</name>
    <dbReference type="NCBI Taxonomy" id="392033"/>
    <lineage>
        <taxon>Eukaryota</taxon>
        <taxon>Metazoa</taxon>
        <taxon>Spiralia</taxon>
        <taxon>Gnathifera</taxon>
        <taxon>Rotifera</taxon>
        <taxon>Eurotatoria</taxon>
        <taxon>Bdelloidea</taxon>
        <taxon>Philodinida</taxon>
        <taxon>Philodinidae</taxon>
        <taxon>Rotaria</taxon>
    </lineage>
</organism>
<reference evidence="1" key="1">
    <citation type="submission" date="2021-02" db="EMBL/GenBank/DDBJ databases">
        <authorList>
            <person name="Nowell W R."/>
        </authorList>
    </citation>
    <scope>NUCLEOTIDE SEQUENCE</scope>
</reference>
<evidence type="ECO:0000313" key="2">
    <source>
        <dbReference type="Proteomes" id="UP000663823"/>
    </source>
</evidence>
<dbReference type="EMBL" id="CAJOAX010063932">
    <property type="protein sequence ID" value="CAF4351716.1"/>
    <property type="molecule type" value="Genomic_DNA"/>
</dbReference>
<name>A0A820KXA2_9BILA</name>
<accession>A0A820KXA2</accession>
<protein>
    <submittedName>
        <fullName evidence="1">Uncharacterized protein</fullName>
    </submittedName>
</protein>
<gene>
    <name evidence="1" type="ORF">OTI717_LOCUS43576</name>
</gene>
<comment type="caution">
    <text evidence="1">The sequence shown here is derived from an EMBL/GenBank/DDBJ whole genome shotgun (WGS) entry which is preliminary data.</text>
</comment>
<dbReference type="Proteomes" id="UP000663823">
    <property type="component" value="Unassembled WGS sequence"/>
</dbReference>
<dbReference type="AlphaFoldDB" id="A0A820KXA2"/>